<proteinExistence type="predicted"/>
<keyword evidence="3" id="KW-1185">Reference proteome</keyword>
<dbReference type="InterPro" id="IPR036061">
    <property type="entry name" value="CheW-like_dom_sf"/>
</dbReference>
<dbReference type="PROSITE" id="PS50851">
    <property type="entry name" value="CHEW"/>
    <property type="match status" value="1"/>
</dbReference>
<dbReference type="STRING" id="1545044.SAMN05444276_101327"/>
<sequence>MTDLHPNPPLSSATPGAAAEIELLAFRVGEQEYCVDIMSVREIRGWSRATPLPFSPPHVKGVINLRGTVLPVIDLAVRLGMPPIEGDERNVIMVVSINGQTAGLLVDAVSDILAVATSDLQPPPDLAADKDNACISALTLVENRLIRMLELQSVLPAHQTDSAA</sequence>
<feature type="domain" description="CheW-like" evidence="1">
    <location>
        <begin position="20"/>
        <end position="160"/>
    </location>
</feature>
<evidence type="ECO:0000313" key="2">
    <source>
        <dbReference type="EMBL" id="SDW18106.1"/>
    </source>
</evidence>
<dbReference type="RefSeq" id="WP_052176477.1">
    <property type="nucleotide sequence ID" value="NZ_FNNA01000001.1"/>
</dbReference>
<dbReference type="Proteomes" id="UP000182944">
    <property type="component" value="Unassembled WGS sequence"/>
</dbReference>
<evidence type="ECO:0000313" key="3">
    <source>
        <dbReference type="Proteomes" id="UP000182944"/>
    </source>
</evidence>
<dbReference type="Gene3D" id="2.40.50.180">
    <property type="entry name" value="CheA-289, Domain 4"/>
    <property type="match status" value="1"/>
</dbReference>
<reference evidence="3" key="1">
    <citation type="submission" date="2016-10" db="EMBL/GenBank/DDBJ databases">
        <authorList>
            <person name="Varghese N."/>
            <person name="Submissions S."/>
        </authorList>
    </citation>
    <scope>NUCLEOTIDE SEQUENCE [LARGE SCALE GENOMIC DNA]</scope>
    <source>
        <strain evidence="3">DSM 29303</strain>
    </source>
</reference>
<evidence type="ECO:0000259" key="1">
    <source>
        <dbReference type="PROSITE" id="PS50851"/>
    </source>
</evidence>
<dbReference type="CDD" id="cd00732">
    <property type="entry name" value="CheW"/>
    <property type="match status" value="1"/>
</dbReference>
<dbReference type="InterPro" id="IPR002545">
    <property type="entry name" value="CheW-lke_dom"/>
</dbReference>
<organism evidence="2 3">
    <name type="scientific">Paracoccus sanguinis</name>
    <dbReference type="NCBI Taxonomy" id="1545044"/>
    <lineage>
        <taxon>Bacteria</taxon>
        <taxon>Pseudomonadati</taxon>
        <taxon>Pseudomonadota</taxon>
        <taxon>Alphaproteobacteria</taxon>
        <taxon>Rhodobacterales</taxon>
        <taxon>Paracoccaceae</taxon>
        <taxon>Paracoccus</taxon>
    </lineage>
</organism>
<dbReference type="EMBL" id="FNNA01000001">
    <property type="protein sequence ID" value="SDW18106.1"/>
    <property type="molecule type" value="Genomic_DNA"/>
</dbReference>
<protein>
    <submittedName>
        <fullName evidence="2">Purine-binding chemotaxis protein CheW</fullName>
    </submittedName>
</protein>
<dbReference type="GO" id="GO:0007165">
    <property type="term" value="P:signal transduction"/>
    <property type="evidence" value="ECO:0007669"/>
    <property type="project" value="InterPro"/>
</dbReference>
<dbReference type="InterPro" id="IPR039315">
    <property type="entry name" value="CheW"/>
</dbReference>
<dbReference type="SMART" id="SM00260">
    <property type="entry name" value="CheW"/>
    <property type="match status" value="1"/>
</dbReference>
<dbReference type="GO" id="GO:0005829">
    <property type="term" value="C:cytosol"/>
    <property type="evidence" value="ECO:0007669"/>
    <property type="project" value="TreeGrafter"/>
</dbReference>
<dbReference type="SUPFAM" id="SSF50341">
    <property type="entry name" value="CheW-like"/>
    <property type="match status" value="1"/>
</dbReference>
<dbReference type="AlphaFoldDB" id="A0A1H2RF81"/>
<dbReference type="OrthoDB" id="9794382at2"/>
<gene>
    <name evidence="2" type="ORF">SAMN05444276_101327</name>
</gene>
<dbReference type="GO" id="GO:0006935">
    <property type="term" value="P:chemotaxis"/>
    <property type="evidence" value="ECO:0007669"/>
    <property type="project" value="InterPro"/>
</dbReference>
<dbReference type="PANTHER" id="PTHR22617:SF23">
    <property type="entry name" value="CHEMOTAXIS PROTEIN CHEW"/>
    <property type="match status" value="1"/>
</dbReference>
<dbReference type="Pfam" id="PF01584">
    <property type="entry name" value="CheW"/>
    <property type="match status" value="1"/>
</dbReference>
<accession>A0A1H2RF81</accession>
<dbReference type="Gene3D" id="2.30.30.40">
    <property type="entry name" value="SH3 Domains"/>
    <property type="match status" value="1"/>
</dbReference>
<dbReference type="PANTHER" id="PTHR22617">
    <property type="entry name" value="CHEMOTAXIS SENSOR HISTIDINE KINASE-RELATED"/>
    <property type="match status" value="1"/>
</dbReference>
<name>A0A1H2RF81_9RHOB</name>